<proteinExistence type="predicted"/>
<accession>A0ACC1QB11</accession>
<keyword evidence="2" id="KW-1185">Reference proteome</keyword>
<dbReference type="Proteomes" id="UP001144978">
    <property type="component" value="Unassembled WGS sequence"/>
</dbReference>
<protein>
    <submittedName>
        <fullName evidence="1">Uncharacterized protein</fullName>
    </submittedName>
</protein>
<dbReference type="EMBL" id="JANSHE010000108">
    <property type="protein sequence ID" value="KAJ3016668.1"/>
    <property type="molecule type" value="Genomic_DNA"/>
</dbReference>
<comment type="caution">
    <text evidence="1">The sequence shown here is derived from an EMBL/GenBank/DDBJ whole genome shotgun (WGS) entry which is preliminary data.</text>
</comment>
<evidence type="ECO:0000313" key="2">
    <source>
        <dbReference type="Proteomes" id="UP001144978"/>
    </source>
</evidence>
<sequence length="99" mass="11009">MDEIFKTSTGASAVENRLRIGGRKLVGEVERQWLRDGMMFGTGSIRFKKRDMEDRVKAREVGGETETVDNVGEFGIDRERTKTTVVKLVGGTRGLDMAA</sequence>
<reference evidence="1" key="1">
    <citation type="submission" date="2022-08" db="EMBL/GenBank/DDBJ databases">
        <title>Genome Sequence of Pycnoporus sanguineus.</title>
        <authorList>
            <person name="Buettner E."/>
        </authorList>
    </citation>
    <scope>NUCLEOTIDE SEQUENCE</scope>
    <source>
        <strain evidence="1">CG-C14</strain>
    </source>
</reference>
<name>A0ACC1QB11_9APHY</name>
<gene>
    <name evidence="1" type="ORF">NUW54_g756</name>
</gene>
<organism evidence="1 2">
    <name type="scientific">Trametes sanguinea</name>
    <dbReference type="NCBI Taxonomy" id="158606"/>
    <lineage>
        <taxon>Eukaryota</taxon>
        <taxon>Fungi</taxon>
        <taxon>Dikarya</taxon>
        <taxon>Basidiomycota</taxon>
        <taxon>Agaricomycotina</taxon>
        <taxon>Agaricomycetes</taxon>
        <taxon>Polyporales</taxon>
        <taxon>Polyporaceae</taxon>
        <taxon>Trametes</taxon>
    </lineage>
</organism>
<evidence type="ECO:0000313" key="1">
    <source>
        <dbReference type="EMBL" id="KAJ3016668.1"/>
    </source>
</evidence>